<dbReference type="InterPro" id="IPR050902">
    <property type="entry name" value="ABC_Transporter_SBP"/>
</dbReference>
<dbReference type="Pfam" id="PF01497">
    <property type="entry name" value="Peripla_BP_2"/>
    <property type="match status" value="1"/>
</dbReference>
<keyword evidence="1" id="KW-0732">Signal</keyword>
<dbReference type="EMBL" id="CP150637">
    <property type="protein sequence ID" value="WZW87954.1"/>
    <property type="molecule type" value="Genomic_DNA"/>
</dbReference>
<reference evidence="3 4" key="1">
    <citation type="submission" date="2024-03" db="EMBL/GenBank/DDBJ databases">
        <title>Complete Genome Sequence and Annotation of Ignatzschineria larvae DSM 13226.</title>
        <authorList>
            <person name="Cantrell E."/>
            <person name="Burcham Z.M."/>
        </authorList>
    </citation>
    <scope>NUCLEOTIDE SEQUENCE [LARGE SCALE GENOMIC DNA]</scope>
    <source>
        <strain evidence="3 4">DSM 13226</strain>
    </source>
</reference>
<dbReference type="SUPFAM" id="SSF53807">
    <property type="entry name" value="Helical backbone' metal receptor"/>
    <property type="match status" value="1"/>
</dbReference>
<dbReference type="PROSITE" id="PS50983">
    <property type="entry name" value="FE_B12_PBP"/>
    <property type="match status" value="1"/>
</dbReference>
<protein>
    <submittedName>
        <fullName evidence="3">ABC transporter substrate-binding protein</fullName>
    </submittedName>
</protein>
<evidence type="ECO:0000259" key="2">
    <source>
        <dbReference type="PROSITE" id="PS50983"/>
    </source>
</evidence>
<feature type="signal peptide" evidence="1">
    <location>
        <begin position="1"/>
        <end position="20"/>
    </location>
</feature>
<proteinExistence type="predicted"/>
<evidence type="ECO:0000256" key="1">
    <source>
        <dbReference type="SAM" id="SignalP"/>
    </source>
</evidence>
<name>A0ABZ3BZZ9_9GAMM</name>
<dbReference type="PANTHER" id="PTHR30535">
    <property type="entry name" value="VITAMIN B12-BINDING PROTEIN"/>
    <property type="match status" value="1"/>
</dbReference>
<dbReference type="Gene3D" id="3.40.50.1980">
    <property type="entry name" value="Nitrogenase molybdenum iron protein domain"/>
    <property type="match status" value="2"/>
</dbReference>
<dbReference type="Proteomes" id="UP001449178">
    <property type="component" value="Chromosome"/>
</dbReference>
<feature type="domain" description="Fe/B12 periplasmic-binding" evidence="2">
    <location>
        <begin position="36"/>
        <end position="303"/>
    </location>
</feature>
<organism evidence="3 4">
    <name type="scientific">Ignatzschineria larvae DSM 13226</name>
    <dbReference type="NCBI Taxonomy" id="1111732"/>
    <lineage>
        <taxon>Bacteria</taxon>
        <taxon>Pseudomonadati</taxon>
        <taxon>Pseudomonadota</taxon>
        <taxon>Gammaproteobacteria</taxon>
        <taxon>Cardiobacteriales</taxon>
        <taxon>Ignatzschineriaceae</taxon>
        <taxon>Ignatzschineria</taxon>
    </lineage>
</organism>
<evidence type="ECO:0000313" key="4">
    <source>
        <dbReference type="Proteomes" id="UP001449178"/>
    </source>
</evidence>
<dbReference type="PANTHER" id="PTHR30535:SF4">
    <property type="entry name" value="HEMIN-BINDING PERIPLASMIC PROTEIN HMUT"/>
    <property type="match status" value="1"/>
</dbReference>
<sequence length="303" mass="33284">MLRKLITLSLLSALPFMANADDATTQNTQATIQATRIVSASNPITQIISALNAEDRLVGIDRTSHTKPSLQNIPDIGYRTMLSSEGILSLKPDLILLAHDSGPINVLEQLQHSQVTVMQLPELKELSDIQQAVTTISASLNRAEEGALLNQKITEESAQLEAMTAQNPPMTGFFIMQEAQAGSPQVSGDKTSADKLLELLNINNAFDEDFDHYRAVSLESQLQKRADIVLIGKRASFDHNMTTPQAELAPFTRRTEGLADWPAALQPKCVFDVNMSNYLVFGIHIYAESTQLLDAIQHCMAEQ</sequence>
<feature type="chain" id="PRO_5045428277" evidence="1">
    <location>
        <begin position="21"/>
        <end position="303"/>
    </location>
</feature>
<gene>
    <name evidence="3" type="ORF">WMO13_00810</name>
</gene>
<dbReference type="RefSeq" id="WP_342386877.1">
    <property type="nucleotide sequence ID" value="NZ_CP150637.1"/>
</dbReference>
<accession>A0ABZ3BZZ9</accession>
<evidence type="ECO:0000313" key="3">
    <source>
        <dbReference type="EMBL" id="WZW87954.1"/>
    </source>
</evidence>
<dbReference type="InterPro" id="IPR002491">
    <property type="entry name" value="ABC_transptr_periplasmic_BD"/>
</dbReference>
<keyword evidence="4" id="KW-1185">Reference proteome</keyword>